<reference evidence="1 2" key="1">
    <citation type="submission" date="2016-12" db="EMBL/GenBank/DDBJ databases">
        <authorList>
            <person name="Song W.-J."/>
            <person name="Kurnit D.M."/>
        </authorList>
    </citation>
    <scope>NUCLEOTIDE SEQUENCE [LARGE SCALE GENOMIC DNA]</scope>
    <source>
        <strain evidence="1 2">DSM 18488</strain>
    </source>
</reference>
<evidence type="ECO:0000313" key="1">
    <source>
        <dbReference type="EMBL" id="SHO50440.1"/>
    </source>
</evidence>
<keyword evidence="2" id="KW-1185">Reference proteome</keyword>
<name>A0A1M7YCS4_9BACT</name>
<dbReference type="AlphaFoldDB" id="A0A1M7YCS4"/>
<dbReference type="OrthoDB" id="5432518at2"/>
<evidence type="ECO:0000313" key="2">
    <source>
        <dbReference type="Proteomes" id="UP000184603"/>
    </source>
</evidence>
<accession>A0A1M7YCS4</accession>
<protein>
    <recommendedName>
        <fullName evidence="3">Periplasmic nitrate reductase chaperone NapD</fullName>
    </recommendedName>
</protein>
<organism evidence="1 2">
    <name type="scientific">Desulfopila aestuarii DSM 18488</name>
    <dbReference type="NCBI Taxonomy" id="1121416"/>
    <lineage>
        <taxon>Bacteria</taxon>
        <taxon>Pseudomonadati</taxon>
        <taxon>Thermodesulfobacteriota</taxon>
        <taxon>Desulfobulbia</taxon>
        <taxon>Desulfobulbales</taxon>
        <taxon>Desulfocapsaceae</taxon>
        <taxon>Desulfopila</taxon>
    </lineage>
</organism>
<sequence>MPIFSYLAMPRNGAKDALCAELSALEYCQVFPAENQEVVVLVTDTPDETIERSLQSALKTVESLQSLSLAFGYDEKE</sequence>
<proteinExistence type="predicted"/>
<dbReference type="EMBL" id="FRFE01000018">
    <property type="protein sequence ID" value="SHO50440.1"/>
    <property type="molecule type" value="Genomic_DNA"/>
</dbReference>
<dbReference type="STRING" id="1121416.SAMN02745220_03446"/>
<dbReference type="RefSeq" id="WP_073614900.1">
    <property type="nucleotide sequence ID" value="NZ_FRFE01000018.1"/>
</dbReference>
<dbReference type="Proteomes" id="UP000184603">
    <property type="component" value="Unassembled WGS sequence"/>
</dbReference>
<gene>
    <name evidence="1" type="ORF">SAMN02745220_03446</name>
</gene>
<evidence type="ECO:0008006" key="3">
    <source>
        <dbReference type="Google" id="ProtNLM"/>
    </source>
</evidence>